<dbReference type="GO" id="GO:0000785">
    <property type="term" value="C:chromatin"/>
    <property type="evidence" value="ECO:0007669"/>
    <property type="project" value="TreeGrafter"/>
</dbReference>
<dbReference type="GeneID" id="107404739"/>
<evidence type="ECO:0000256" key="1">
    <source>
        <dbReference type="SAM" id="Coils"/>
    </source>
</evidence>
<reference evidence="4" key="2">
    <citation type="submission" date="2025-08" db="UniProtKB">
        <authorList>
            <consortium name="RefSeq"/>
        </authorList>
    </citation>
    <scope>IDENTIFICATION</scope>
    <source>
        <tissue evidence="4">Seedling</tissue>
    </source>
</reference>
<evidence type="ECO:0000313" key="3">
    <source>
        <dbReference type="Proteomes" id="UP001652623"/>
    </source>
</evidence>
<dbReference type="SMR" id="A0A6P3YZ26"/>
<dbReference type="GO" id="GO:0003682">
    <property type="term" value="F:chromatin binding"/>
    <property type="evidence" value="ECO:0007669"/>
    <property type="project" value="TreeGrafter"/>
</dbReference>
<keyword evidence="3" id="KW-1185">Reference proteome</keyword>
<dbReference type="InParanoid" id="A0A6P3YZ26"/>
<feature type="compositionally biased region" description="Basic residues" evidence="2">
    <location>
        <begin position="716"/>
        <end position="726"/>
    </location>
</feature>
<reference evidence="3" key="1">
    <citation type="submission" date="2025-05" db="UniProtKB">
        <authorList>
            <consortium name="RefSeq"/>
        </authorList>
    </citation>
    <scope>NUCLEOTIDE SEQUENCE [LARGE SCALE GENOMIC DNA]</scope>
</reference>
<feature type="coiled-coil region" evidence="1">
    <location>
        <begin position="155"/>
        <end position="474"/>
    </location>
</feature>
<dbReference type="PANTHER" id="PTHR43941:SF5">
    <property type="entry name" value="ELKS_RAB6-INTERACTING_CAST FAMILY PROTEIN"/>
    <property type="match status" value="1"/>
</dbReference>
<dbReference type="Gene3D" id="1.10.287.1490">
    <property type="match status" value="2"/>
</dbReference>
<dbReference type="GO" id="GO:0000793">
    <property type="term" value="C:condensed chromosome"/>
    <property type="evidence" value="ECO:0007669"/>
    <property type="project" value="TreeGrafter"/>
</dbReference>
<accession>A0A6P3YZ26</accession>
<dbReference type="Proteomes" id="UP001652623">
    <property type="component" value="Chromosome 1"/>
</dbReference>
<name>A0A6P3YZ26_ZIZJJ</name>
<feature type="compositionally biased region" description="Low complexity" evidence="2">
    <location>
        <begin position="14"/>
        <end position="38"/>
    </location>
</feature>
<keyword evidence="1" id="KW-0175">Coiled coil</keyword>
<dbReference type="KEGG" id="zju:107404739"/>
<dbReference type="AlphaFoldDB" id="A0A6P3YZ26"/>
<organism evidence="3 4">
    <name type="scientific">Ziziphus jujuba</name>
    <name type="common">Chinese jujube</name>
    <name type="synonym">Ziziphus sativa</name>
    <dbReference type="NCBI Taxonomy" id="326968"/>
    <lineage>
        <taxon>Eukaryota</taxon>
        <taxon>Viridiplantae</taxon>
        <taxon>Streptophyta</taxon>
        <taxon>Embryophyta</taxon>
        <taxon>Tracheophyta</taxon>
        <taxon>Spermatophyta</taxon>
        <taxon>Magnoliopsida</taxon>
        <taxon>eudicotyledons</taxon>
        <taxon>Gunneridae</taxon>
        <taxon>Pentapetalae</taxon>
        <taxon>rosids</taxon>
        <taxon>fabids</taxon>
        <taxon>Rosales</taxon>
        <taxon>Rhamnaceae</taxon>
        <taxon>Paliureae</taxon>
        <taxon>Ziziphus</taxon>
    </lineage>
</organism>
<sequence length="726" mass="81439">MGFVVGSSCFLQPSLSHSPFASSSSSSSSRSIFVHSSSRNADSKRRRATVPMASATPSQEDPGDRVSSQRRVILLAGVSILPFLQLRARALEELPPKESEPKTPEEKPKAEQALKDTPPNSPLSLLNGLGIFSSGVLGAFYALAQKEKTATNATIESMKTKLKEKDAAIVSLEKNFETKLLNEQEERTKQIRKAMEEQQTLLNKLNSANSTITGLGQELKSEKRLIEELKFQVDSLETNLSKATEDKKALEENLKEKLNFIEVLQEKISLLSSELRDKDEDVQKLSSSLADKDLELRNMKTSSDQLKDQLVDAQSEIHRFKDELLENQKEIEQKNSALEEANATVISLRNEVDHCKGKLDAFQEDYNGLKLSSEKKAALDAKLLAEKEEELKQLKEKFELALSEASENKDMIADLSHERENLKKLLDGESSKVNELKYEVQVTEEALGKSRNEASDLEKQLIHSKKLCTELEAEVSGVRSEFAEVRYSLQKSLDDAKSSGGFLASELTATKEVLKKTKEQLRTVTNDLTLVVENKDKLQRELVDVYKRAESAVNDLKEERKAVSSLNNKVEALEKQILKDMEARKSLETGLEEARKSLDEMNQNALILSREVEKSNSRISDLEAEKELLYKSLTEQKNVSKEALENLEDAHEVVMKLGKDRESLDKRAKKLEEELASAKGEILRLRSQQKTSKPLVNNEKPQKVEDAGKVTVTAKRVGRRRKANSD</sequence>
<evidence type="ECO:0000256" key="2">
    <source>
        <dbReference type="SAM" id="MobiDB-lite"/>
    </source>
</evidence>
<feature type="region of interest" description="Disordered" evidence="2">
    <location>
        <begin position="684"/>
        <end position="726"/>
    </location>
</feature>
<proteinExistence type="predicted"/>
<feature type="compositionally biased region" description="Polar residues" evidence="2">
    <location>
        <begin position="686"/>
        <end position="695"/>
    </location>
</feature>
<dbReference type="FunCoup" id="A0A6P3YZ26">
    <property type="interactions" value="1398"/>
</dbReference>
<feature type="region of interest" description="Disordered" evidence="2">
    <location>
        <begin position="11"/>
        <end position="66"/>
    </location>
</feature>
<protein>
    <submittedName>
        <fullName evidence="4">MAR-binding filament-like protein 1-1 isoform X1</fullName>
    </submittedName>
</protein>
<dbReference type="RefSeq" id="XP_015867220.3">
    <property type="nucleotide sequence ID" value="XM_016011734.4"/>
</dbReference>
<dbReference type="PANTHER" id="PTHR43941">
    <property type="entry name" value="STRUCTURAL MAINTENANCE OF CHROMOSOMES PROTEIN 2"/>
    <property type="match status" value="1"/>
</dbReference>
<evidence type="ECO:0000313" key="4">
    <source>
        <dbReference type="RefSeq" id="XP_015867220.3"/>
    </source>
</evidence>
<dbReference type="GO" id="GO:0000796">
    <property type="term" value="C:condensin complex"/>
    <property type="evidence" value="ECO:0007669"/>
    <property type="project" value="TreeGrafter"/>
</dbReference>
<gene>
    <name evidence="4" type="primary">LOC107404739</name>
</gene>
<dbReference type="GO" id="GO:0007076">
    <property type="term" value="P:mitotic chromosome condensation"/>
    <property type="evidence" value="ECO:0007669"/>
    <property type="project" value="TreeGrafter"/>
</dbReference>
<feature type="compositionally biased region" description="Basic and acidic residues" evidence="2">
    <location>
        <begin position="94"/>
        <end position="114"/>
    </location>
</feature>
<feature type="region of interest" description="Disordered" evidence="2">
    <location>
        <begin position="94"/>
        <end position="121"/>
    </location>
</feature>